<dbReference type="Gene3D" id="3.30.710.10">
    <property type="entry name" value="Potassium Channel Kv1.1, Chain A"/>
    <property type="match status" value="1"/>
</dbReference>
<organism evidence="2 3">
    <name type="scientific">Mycena rosella</name>
    <name type="common">Pink bonnet</name>
    <name type="synonym">Agaricus rosellus</name>
    <dbReference type="NCBI Taxonomy" id="1033263"/>
    <lineage>
        <taxon>Eukaryota</taxon>
        <taxon>Fungi</taxon>
        <taxon>Dikarya</taxon>
        <taxon>Basidiomycota</taxon>
        <taxon>Agaricomycotina</taxon>
        <taxon>Agaricomycetes</taxon>
        <taxon>Agaricomycetidae</taxon>
        <taxon>Agaricales</taxon>
        <taxon>Marasmiineae</taxon>
        <taxon>Mycenaceae</taxon>
        <taxon>Mycena</taxon>
    </lineage>
</organism>
<dbReference type="Proteomes" id="UP001221757">
    <property type="component" value="Unassembled WGS sequence"/>
</dbReference>
<name>A0AAD7CNS5_MYCRO</name>
<dbReference type="InterPro" id="IPR011333">
    <property type="entry name" value="SKP1/BTB/POZ_sf"/>
</dbReference>
<evidence type="ECO:0000313" key="3">
    <source>
        <dbReference type="Proteomes" id="UP001221757"/>
    </source>
</evidence>
<sequence>MTSESDIARDEATNPTRDPDYYLATVVFQVENSIFNVPRFQFERSSEIFATTFTLPPADGTKPEGSSPHNPFKLEGISSADFRALLKLLYPLTCLPKTPTLTKDEWMSVLKLATLYRFLELRELAIQELATHAQSLDCMQRVALGKQYDVAAWIRSGYTDLARRDAPISLEESSTIGWELTLRIYQAREVALRTGYSRYSVPNVQNVDVEALFQKEFRAADSASAAYKFVEPNPLAPTMIGIQMQTSILGAGRSRWAGFQYPDFAPPT</sequence>
<dbReference type="Pfam" id="PF00651">
    <property type="entry name" value="BTB"/>
    <property type="match status" value="1"/>
</dbReference>
<evidence type="ECO:0000259" key="1">
    <source>
        <dbReference type="Pfam" id="PF00651"/>
    </source>
</evidence>
<protein>
    <recommendedName>
        <fullName evidence="1">BTB domain-containing protein</fullName>
    </recommendedName>
</protein>
<feature type="domain" description="BTB" evidence="1">
    <location>
        <begin position="23"/>
        <end position="131"/>
    </location>
</feature>
<comment type="caution">
    <text evidence="2">The sequence shown here is derived from an EMBL/GenBank/DDBJ whole genome shotgun (WGS) entry which is preliminary data.</text>
</comment>
<gene>
    <name evidence="2" type="ORF">B0H17DRAFT_1021590</name>
</gene>
<dbReference type="AlphaFoldDB" id="A0AAD7CNS5"/>
<reference evidence="2" key="1">
    <citation type="submission" date="2023-03" db="EMBL/GenBank/DDBJ databases">
        <title>Massive genome expansion in bonnet fungi (Mycena s.s.) driven by repeated elements and novel gene families across ecological guilds.</title>
        <authorList>
            <consortium name="Lawrence Berkeley National Laboratory"/>
            <person name="Harder C.B."/>
            <person name="Miyauchi S."/>
            <person name="Viragh M."/>
            <person name="Kuo A."/>
            <person name="Thoen E."/>
            <person name="Andreopoulos B."/>
            <person name="Lu D."/>
            <person name="Skrede I."/>
            <person name="Drula E."/>
            <person name="Henrissat B."/>
            <person name="Morin E."/>
            <person name="Kohler A."/>
            <person name="Barry K."/>
            <person name="LaButti K."/>
            <person name="Morin E."/>
            <person name="Salamov A."/>
            <person name="Lipzen A."/>
            <person name="Mereny Z."/>
            <person name="Hegedus B."/>
            <person name="Baldrian P."/>
            <person name="Stursova M."/>
            <person name="Weitz H."/>
            <person name="Taylor A."/>
            <person name="Grigoriev I.V."/>
            <person name="Nagy L.G."/>
            <person name="Martin F."/>
            <person name="Kauserud H."/>
        </authorList>
    </citation>
    <scope>NUCLEOTIDE SEQUENCE</scope>
    <source>
        <strain evidence="2">CBHHK067</strain>
    </source>
</reference>
<proteinExistence type="predicted"/>
<dbReference type="SUPFAM" id="SSF54695">
    <property type="entry name" value="POZ domain"/>
    <property type="match status" value="1"/>
</dbReference>
<dbReference type="EMBL" id="JARKIE010000312">
    <property type="protein sequence ID" value="KAJ7655374.1"/>
    <property type="molecule type" value="Genomic_DNA"/>
</dbReference>
<dbReference type="InterPro" id="IPR000210">
    <property type="entry name" value="BTB/POZ_dom"/>
</dbReference>
<accession>A0AAD7CNS5</accession>
<keyword evidence="3" id="KW-1185">Reference proteome</keyword>
<evidence type="ECO:0000313" key="2">
    <source>
        <dbReference type="EMBL" id="KAJ7655374.1"/>
    </source>
</evidence>